<proteinExistence type="predicted"/>
<protein>
    <submittedName>
        <fullName evidence="1">Uncharacterized protein</fullName>
    </submittedName>
</protein>
<dbReference type="EnsemblMetazoa" id="PPA36649.1">
    <property type="protein sequence ID" value="PPA36649.1"/>
    <property type="gene ID" value="WBGene00275018"/>
</dbReference>
<accession>A0A8R1URY4</accession>
<gene>
    <name evidence="1" type="primary">WBGene00275018</name>
</gene>
<keyword evidence="2" id="KW-1185">Reference proteome</keyword>
<name>A0A2A6BQR1_PRIPA</name>
<organism evidence="1 2">
    <name type="scientific">Pristionchus pacificus</name>
    <name type="common">Parasitic nematode worm</name>
    <dbReference type="NCBI Taxonomy" id="54126"/>
    <lineage>
        <taxon>Eukaryota</taxon>
        <taxon>Metazoa</taxon>
        <taxon>Ecdysozoa</taxon>
        <taxon>Nematoda</taxon>
        <taxon>Chromadorea</taxon>
        <taxon>Rhabditida</taxon>
        <taxon>Rhabditina</taxon>
        <taxon>Diplogasteromorpha</taxon>
        <taxon>Diplogasteroidea</taxon>
        <taxon>Neodiplogasteridae</taxon>
        <taxon>Pristionchus</taxon>
    </lineage>
</organism>
<reference evidence="2" key="1">
    <citation type="journal article" date="2008" name="Nat. Genet.">
        <title>The Pristionchus pacificus genome provides a unique perspective on nematode lifestyle and parasitism.</title>
        <authorList>
            <person name="Dieterich C."/>
            <person name="Clifton S.W."/>
            <person name="Schuster L.N."/>
            <person name="Chinwalla A."/>
            <person name="Delehaunty K."/>
            <person name="Dinkelacker I."/>
            <person name="Fulton L."/>
            <person name="Fulton R."/>
            <person name="Godfrey J."/>
            <person name="Minx P."/>
            <person name="Mitreva M."/>
            <person name="Roeseler W."/>
            <person name="Tian H."/>
            <person name="Witte H."/>
            <person name="Yang S.P."/>
            <person name="Wilson R.K."/>
            <person name="Sommer R.J."/>
        </authorList>
    </citation>
    <scope>NUCLEOTIDE SEQUENCE [LARGE SCALE GENOMIC DNA]</scope>
    <source>
        <strain evidence="2">PS312</strain>
    </source>
</reference>
<dbReference type="Proteomes" id="UP000005239">
    <property type="component" value="Unassembled WGS sequence"/>
</dbReference>
<dbReference type="AlphaFoldDB" id="A0A2A6BQR1"/>
<evidence type="ECO:0000313" key="1">
    <source>
        <dbReference type="EnsemblMetazoa" id="PPA36649.1"/>
    </source>
</evidence>
<sequence>MINLDILVASRLESNGEYDEHKLGTVKEEMNKTTQSYGIVHPEKIYLHEEGLRWTFVEGEHECSECSKNLKWKKEAQQGFRTLLNCNTCGLTKISKERTNQFPLRFPRQ</sequence>
<reference evidence="1" key="2">
    <citation type="submission" date="2022-06" db="UniProtKB">
        <authorList>
            <consortium name="EnsemblMetazoa"/>
        </authorList>
    </citation>
    <scope>IDENTIFICATION</scope>
    <source>
        <strain evidence="1">PS312</strain>
    </source>
</reference>
<evidence type="ECO:0000313" key="2">
    <source>
        <dbReference type="Proteomes" id="UP000005239"/>
    </source>
</evidence>
<accession>A0A2A6BQR1</accession>